<dbReference type="RefSeq" id="WP_138076390.1">
    <property type="nucleotide sequence ID" value="NZ_VAJM01000003.1"/>
</dbReference>
<dbReference type="Pfam" id="PF07484">
    <property type="entry name" value="Collar"/>
    <property type="match status" value="1"/>
</dbReference>
<comment type="caution">
    <text evidence="2">The sequence shown here is derived from an EMBL/GenBank/DDBJ whole genome shotgun (WGS) entry which is preliminary data.</text>
</comment>
<dbReference type="SUPFAM" id="SSF88874">
    <property type="entry name" value="Receptor-binding domain of short tail fibre protein gp12"/>
    <property type="match status" value="1"/>
</dbReference>
<keyword evidence="3" id="KW-1185">Reference proteome</keyword>
<sequence>MDPFVGEIRLMPYSFTTRGWLPCDGRLLPIQSNTALFSLLGTRYGGNGQTTFALPDLRGRAVVGMGQGAGLSPYIQGEVTGTENVTLKPLELAMHSHSVTASVPANSARGTASSPQSDFYAATAPQAEQYGTAPNNGNMANLLSGTTAAVGGNQPHENRMPFLALAYFIAAQGVFPPRQ</sequence>
<gene>
    <name evidence="2" type="ORF">FDY95_07820</name>
</gene>
<dbReference type="EMBL" id="VAJM01000003">
    <property type="protein sequence ID" value="TLM93932.1"/>
    <property type="molecule type" value="Genomic_DNA"/>
</dbReference>
<evidence type="ECO:0000313" key="3">
    <source>
        <dbReference type="Proteomes" id="UP000305517"/>
    </source>
</evidence>
<evidence type="ECO:0000259" key="1">
    <source>
        <dbReference type="Pfam" id="PF07484"/>
    </source>
</evidence>
<accession>A0A5R8WS24</accession>
<feature type="domain" description="Phage tail collar" evidence="1">
    <location>
        <begin position="6"/>
        <end position="61"/>
    </location>
</feature>
<name>A0A5R8WS24_9BACT</name>
<dbReference type="InterPro" id="IPR037053">
    <property type="entry name" value="Phage_tail_collar_dom_sf"/>
</dbReference>
<dbReference type="InterPro" id="IPR011083">
    <property type="entry name" value="Phage_tail_collar_dom"/>
</dbReference>
<dbReference type="Proteomes" id="UP000305517">
    <property type="component" value="Unassembled WGS sequence"/>
</dbReference>
<proteinExistence type="predicted"/>
<dbReference type="Gene3D" id="3.90.1340.10">
    <property type="entry name" value="Phage tail collar domain"/>
    <property type="match status" value="1"/>
</dbReference>
<dbReference type="OrthoDB" id="9810174at2"/>
<dbReference type="AlphaFoldDB" id="A0A5R8WS24"/>
<protein>
    <submittedName>
        <fullName evidence="2">Phage tail protein</fullName>
    </submittedName>
</protein>
<organism evidence="2 3">
    <name type="scientific">Hymenobacter jeollabukensis</name>
    <dbReference type="NCBI Taxonomy" id="2025313"/>
    <lineage>
        <taxon>Bacteria</taxon>
        <taxon>Pseudomonadati</taxon>
        <taxon>Bacteroidota</taxon>
        <taxon>Cytophagia</taxon>
        <taxon>Cytophagales</taxon>
        <taxon>Hymenobacteraceae</taxon>
        <taxon>Hymenobacter</taxon>
    </lineage>
</organism>
<evidence type="ECO:0000313" key="2">
    <source>
        <dbReference type="EMBL" id="TLM93932.1"/>
    </source>
</evidence>
<reference evidence="2 3" key="1">
    <citation type="submission" date="2019-05" db="EMBL/GenBank/DDBJ databases">
        <title>Hymenobacter edaphi sp. nov., isolated from abandoned arsenic-contaminated farmland soil.</title>
        <authorList>
            <person name="Nie L."/>
        </authorList>
    </citation>
    <scope>NUCLEOTIDE SEQUENCE [LARGE SCALE GENOMIC DNA]</scope>
    <source>
        <strain evidence="2 3">1-3-3-8</strain>
    </source>
</reference>